<dbReference type="PANTHER" id="PTHR43283:SF3">
    <property type="entry name" value="BETA-LACTAMASE FAMILY PROTEIN (AFU_ORTHOLOGUE AFUA_5G07500)"/>
    <property type="match status" value="1"/>
</dbReference>
<dbReference type="Pfam" id="PF00144">
    <property type="entry name" value="Beta-lactamase"/>
    <property type="match status" value="1"/>
</dbReference>
<organism evidence="2 3">
    <name type="scientific">Saccharopolyspora aridisoli</name>
    <dbReference type="NCBI Taxonomy" id="2530385"/>
    <lineage>
        <taxon>Bacteria</taxon>
        <taxon>Bacillati</taxon>
        <taxon>Actinomycetota</taxon>
        <taxon>Actinomycetes</taxon>
        <taxon>Pseudonocardiales</taxon>
        <taxon>Pseudonocardiaceae</taxon>
        <taxon>Saccharopolyspora</taxon>
    </lineage>
</organism>
<dbReference type="RefSeq" id="WP_132622425.1">
    <property type="nucleotide sequence ID" value="NZ_SMKV01000011.1"/>
</dbReference>
<dbReference type="Gene3D" id="3.40.710.10">
    <property type="entry name" value="DD-peptidase/beta-lactamase superfamily"/>
    <property type="match status" value="1"/>
</dbReference>
<dbReference type="GO" id="GO:0016787">
    <property type="term" value="F:hydrolase activity"/>
    <property type="evidence" value="ECO:0007669"/>
    <property type="project" value="UniProtKB-KW"/>
</dbReference>
<keyword evidence="2" id="KW-0378">Hydrolase</keyword>
<dbReference type="InterPro" id="IPR001466">
    <property type="entry name" value="Beta-lactam-related"/>
</dbReference>
<proteinExistence type="predicted"/>
<dbReference type="AlphaFoldDB" id="A0A4R4US23"/>
<protein>
    <submittedName>
        <fullName evidence="2">Class A beta-lactamase-related serine hydrolase</fullName>
    </submittedName>
</protein>
<evidence type="ECO:0000313" key="2">
    <source>
        <dbReference type="EMBL" id="TDC93166.1"/>
    </source>
</evidence>
<dbReference type="InterPro" id="IPR012338">
    <property type="entry name" value="Beta-lactam/transpept-like"/>
</dbReference>
<comment type="caution">
    <text evidence="2">The sequence shown here is derived from an EMBL/GenBank/DDBJ whole genome shotgun (WGS) entry which is preliminary data.</text>
</comment>
<dbReference type="PANTHER" id="PTHR43283">
    <property type="entry name" value="BETA-LACTAMASE-RELATED"/>
    <property type="match status" value="1"/>
</dbReference>
<feature type="domain" description="Beta-lactamase-related" evidence="1">
    <location>
        <begin position="31"/>
        <end position="414"/>
    </location>
</feature>
<gene>
    <name evidence="2" type="ORF">E1161_11365</name>
</gene>
<name>A0A4R4US23_9PSEU</name>
<dbReference type="EMBL" id="SMKV01000011">
    <property type="protein sequence ID" value="TDC93166.1"/>
    <property type="molecule type" value="Genomic_DNA"/>
</dbReference>
<keyword evidence="3" id="KW-1185">Reference proteome</keyword>
<sequence>MSHNAVGGPVVLEIEVDPGEVGFDAARLQRIDQHFEEYVTTGKLPGWLALVARRGKIAHLSTHGMRDVESGKPVETDTLFRIYSMTKPITSVAAMMLYEEGAFELTDPVSDFIPSFADLSVYTGGPARDPQTRPAIEPMRIWHLLTHTAGLTYAFNHLHPLDELHRRAGFEFGMASDLDLAACCDAWAEIPLLFDPGTRWNYSVATDVLGRVVEVASGQALDEFFRTRILDPLGMTDTGFQVAASDADRLASLYAADPQGKARLHPKHEQLYDTAFEPPKAPSGGGGLFSSARDYHRFTQMLLRRGELDGVRLLGARTVDFMTRNHLPGGADLESLAMGAFSEVANAGKGFGLGFSVVDDPLAAKVLSSKGEFAWGGLASTAFWVDPAEDLTVLFLTQLMPSSTHPIKPYLHQLVYQALVD</sequence>
<evidence type="ECO:0000259" key="1">
    <source>
        <dbReference type="Pfam" id="PF00144"/>
    </source>
</evidence>
<dbReference type="SUPFAM" id="SSF56601">
    <property type="entry name" value="beta-lactamase/transpeptidase-like"/>
    <property type="match status" value="1"/>
</dbReference>
<reference evidence="2 3" key="1">
    <citation type="submission" date="2019-03" db="EMBL/GenBank/DDBJ databases">
        <title>Draft genome sequences of novel Actinobacteria.</title>
        <authorList>
            <person name="Sahin N."/>
            <person name="Ay H."/>
            <person name="Saygin H."/>
        </authorList>
    </citation>
    <scope>NUCLEOTIDE SEQUENCE [LARGE SCALE GENOMIC DNA]</scope>
    <source>
        <strain evidence="2 3">16K404</strain>
    </source>
</reference>
<dbReference type="Proteomes" id="UP000294744">
    <property type="component" value="Unassembled WGS sequence"/>
</dbReference>
<dbReference type="InterPro" id="IPR050789">
    <property type="entry name" value="Diverse_Enzym_Activities"/>
</dbReference>
<evidence type="ECO:0000313" key="3">
    <source>
        <dbReference type="Proteomes" id="UP000294744"/>
    </source>
</evidence>
<dbReference type="OrthoDB" id="4281716at2"/>
<accession>A0A4R4US23</accession>